<dbReference type="EMBL" id="VTPY01000001">
    <property type="protein sequence ID" value="KAA0014516.1"/>
    <property type="molecule type" value="Genomic_DNA"/>
</dbReference>
<keyword evidence="1" id="KW-0732">Signal</keyword>
<dbReference type="RefSeq" id="WP_149326726.1">
    <property type="nucleotide sequence ID" value="NZ_VTPY01000001.1"/>
</dbReference>
<dbReference type="AlphaFoldDB" id="A0A7V7G429"/>
<evidence type="ECO:0000313" key="3">
    <source>
        <dbReference type="Proteomes" id="UP000486760"/>
    </source>
</evidence>
<reference evidence="2 3" key="1">
    <citation type="submission" date="2019-08" db="EMBL/GenBank/DDBJ databases">
        <title>Bioinformatics analysis of the strain L3 and L5.</title>
        <authorList>
            <person name="Li X."/>
        </authorList>
    </citation>
    <scope>NUCLEOTIDE SEQUENCE [LARGE SCALE GENOMIC DNA]</scope>
    <source>
        <strain evidence="2 3">L5</strain>
    </source>
</reference>
<feature type="signal peptide" evidence="1">
    <location>
        <begin position="1"/>
        <end position="25"/>
    </location>
</feature>
<protein>
    <submittedName>
        <fullName evidence="2">Flagellar protein FlhE</fullName>
    </submittedName>
</protein>
<comment type="caution">
    <text evidence="2">The sequence shown here is derived from an EMBL/GenBank/DDBJ whole genome shotgun (WGS) entry which is preliminary data.</text>
</comment>
<keyword evidence="3" id="KW-1185">Reference proteome</keyword>
<evidence type="ECO:0000313" key="2">
    <source>
        <dbReference type="EMBL" id="KAA0014516.1"/>
    </source>
</evidence>
<keyword evidence="2" id="KW-0969">Cilium</keyword>
<feature type="chain" id="PRO_5031021118" evidence="1">
    <location>
        <begin position="26"/>
        <end position="144"/>
    </location>
</feature>
<keyword evidence="2" id="KW-0282">Flagellum</keyword>
<dbReference type="Proteomes" id="UP000486760">
    <property type="component" value="Unassembled WGS sequence"/>
</dbReference>
<sequence>MRRAVIRSLGMLGAGACLLATMAHGAGSWVATAPALKAALVERPVASAPLSPPNPGLARGQVMRQVSWQYRPPAGVEVNASLCHSGGCVRLPAPRGHTVALAGLPADTPLYFEFSLRDRHPRIVTLQGLQVIVNHARDETLRTR</sequence>
<gene>
    <name evidence="2" type="ORF">F0A17_02390</name>
</gene>
<dbReference type="InterPro" id="IPR009420">
    <property type="entry name" value="FlhE"/>
</dbReference>
<proteinExistence type="predicted"/>
<organism evidence="2 3">
    <name type="scientific">Billgrantia pellis</name>
    <dbReference type="NCBI Taxonomy" id="2606936"/>
    <lineage>
        <taxon>Bacteria</taxon>
        <taxon>Pseudomonadati</taxon>
        <taxon>Pseudomonadota</taxon>
        <taxon>Gammaproteobacteria</taxon>
        <taxon>Oceanospirillales</taxon>
        <taxon>Halomonadaceae</taxon>
        <taxon>Billgrantia</taxon>
    </lineage>
</organism>
<dbReference type="Pfam" id="PF06366">
    <property type="entry name" value="FlhE"/>
    <property type="match status" value="1"/>
</dbReference>
<evidence type="ECO:0000256" key="1">
    <source>
        <dbReference type="SAM" id="SignalP"/>
    </source>
</evidence>
<keyword evidence="2" id="KW-0966">Cell projection</keyword>
<name>A0A7V7G429_9GAMM</name>
<accession>A0A7V7G429</accession>